<protein>
    <recommendedName>
        <fullName evidence="3">ABC transporter domain-containing protein</fullName>
    </recommendedName>
</protein>
<dbReference type="InterPro" id="IPR003439">
    <property type="entry name" value="ABC_transporter-like_ATP-bd"/>
</dbReference>
<dbReference type="SUPFAM" id="SSF52540">
    <property type="entry name" value="P-loop containing nucleoside triphosphate hydrolases"/>
    <property type="match status" value="1"/>
</dbReference>
<name>A0A381TCN1_9ZZZZ</name>
<dbReference type="GO" id="GO:0005524">
    <property type="term" value="F:ATP binding"/>
    <property type="evidence" value="ECO:0007669"/>
    <property type="project" value="UniProtKB-KW"/>
</dbReference>
<dbReference type="EMBL" id="UINC01004382">
    <property type="protein sequence ID" value="SVA13915.1"/>
    <property type="molecule type" value="Genomic_DNA"/>
</dbReference>
<evidence type="ECO:0000256" key="1">
    <source>
        <dbReference type="ARBA" id="ARBA00022741"/>
    </source>
</evidence>
<dbReference type="InterPro" id="IPR003593">
    <property type="entry name" value="AAA+_ATPase"/>
</dbReference>
<feature type="domain" description="ABC transporter" evidence="3">
    <location>
        <begin position="4"/>
        <end position="247"/>
    </location>
</feature>
<dbReference type="NCBIfam" id="TIGR01978">
    <property type="entry name" value="sufC"/>
    <property type="match status" value="1"/>
</dbReference>
<dbReference type="PROSITE" id="PS50893">
    <property type="entry name" value="ABC_TRANSPORTER_2"/>
    <property type="match status" value="1"/>
</dbReference>
<dbReference type="Gene3D" id="3.40.50.300">
    <property type="entry name" value="P-loop containing nucleotide triphosphate hydrolases"/>
    <property type="match status" value="1"/>
</dbReference>
<accession>A0A381TCN1</accession>
<reference evidence="4" key="1">
    <citation type="submission" date="2018-05" db="EMBL/GenBank/DDBJ databases">
        <authorList>
            <person name="Lanie J.A."/>
            <person name="Ng W.-L."/>
            <person name="Kazmierczak K.M."/>
            <person name="Andrzejewski T.M."/>
            <person name="Davidsen T.M."/>
            <person name="Wayne K.J."/>
            <person name="Tettelin H."/>
            <person name="Glass J.I."/>
            <person name="Rusch D."/>
            <person name="Podicherti R."/>
            <person name="Tsui H.-C.T."/>
            <person name="Winkler M.E."/>
        </authorList>
    </citation>
    <scope>NUCLEOTIDE SEQUENCE</scope>
</reference>
<dbReference type="InterPro" id="IPR027417">
    <property type="entry name" value="P-loop_NTPase"/>
</dbReference>
<dbReference type="InterPro" id="IPR010230">
    <property type="entry name" value="FeS-cluster_ATPase_SufC"/>
</dbReference>
<sequence>MSLLHIDNLHASVNGKNILKGVNLSIRRGEVHAIMGPNGSGKSTLAYLLAGKPGYKATQGSVLFEGHDLLTLSPEKRARMGMFLSFQHPVEIPGVRLDQFVRAGFNSLRQHRGEPELDPLKFDRVIKRNAGMVGLHQAMTKRFVNMDFSGGEKKKSELLQMSIMEPLLSILDEPDSGLDVDALRNVANCIKQLHSFENAVLLVTHYQRILNYVVPDQVHILVDGRIVRTGNKDLAHDVETNGYDKYE</sequence>
<evidence type="ECO:0000256" key="2">
    <source>
        <dbReference type="ARBA" id="ARBA00022840"/>
    </source>
</evidence>
<organism evidence="4">
    <name type="scientific">marine metagenome</name>
    <dbReference type="NCBI Taxonomy" id="408172"/>
    <lineage>
        <taxon>unclassified sequences</taxon>
        <taxon>metagenomes</taxon>
        <taxon>ecological metagenomes</taxon>
    </lineage>
</organism>
<dbReference type="PANTHER" id="PTHR43204:SF1">
    <property type="entry name" value="ABC TRANSPORTER I FAMILY MEMBER 6, CHLOROPLASTIC"/>
    <property type="match status" value="1"/>
</dbReference>
<dbReference type="SMART" id="SM00382">
    <property type="entry name" value="AAA"/>
    <property type="match status" value="1"/>
</dbReference>
<evidence type="ECO:0000313" key="4">
    <source>
        <dbReference type="EMBL" id="SVA13915.1"/>
    </source>
</evidence>
<keyword evidence="2" id="KW-0067">ATP-binding</keyword>
<evidence type="ECO:0000259" key="3">
    <source>
        <dbReference type="PROSITE" id="PS50893"/>
    </source>
</evidence>
<dbReference type="GO" id="GO:0016887">
    <property type="term" value="F:ATP hydrolysis activity"/>
    <property type="evidence" value="ECO:0007669"/>
    <property type="project" value="InterPro"/>
</dbReference>
<keyword evidence="1" id="KW-0547">Nucleotide-binding</keyword>
<dbReference type="Pfam" id="PF00005">
    <property type="entry name" value="ABC_tran"/>
    <property type="match status" value="1"/>
</dbReference>
<gene>
    <name evidence="4" type="ORF">METZ01_LOCUS66769</name>
</gene>
<dbReference type="CDD" id="cd03217">
    <property type="entry name" value="ABC_FeS_Assembly"/>
    <property type="match status" value="1"/>
</dbReference>
<proteinExistence type="predicted"/>
<dbReference type="AlphaFoldDB" id="A0A381TCN1"/>
<dbReference type="PANTHER" id="PTHR43204">
    <property type="entry name" value="ABC TRANSPORTER I FAMILY MEMBER 6, CHLOROPLASTIC"/>
    <property type="match status" value="1"/>
</dbReference>